<dbReference type="Gene3D" id="2.30.30.760">
    <property type="match status" value="1"/>
</dbReference>
<dbReference type="CDD" id="cd11614">
    <property type="entry name" value="SAF_CpaB_FlgA_like"/>
    <property type="match status" value="1"/>
</dbReference>
<keyword evidence="3 4" id="KW-0574">Periplasm</keyword>
<organism evidence="7 8">
    <name type="scientific">Donghicola tyrosinivorans</name>
    <dbReference type="NCBI Taxonomy" id="1652492"/>
    <lineage>
        <taxon>Bacteria</taxon>
        <taxon>Pseudomonadati</taxon>
        <taxon>Pseudomonadota</taxon>
        <taxon>Alphaproteobacteria</taxon>
        <taxon>Rhodobacterales</taxon>
        <taxon>Roseobacteraceae</taxon>
        <taxon>Donghicola</taxon>
    </lineage>
</organism>
<name>A0A2T0WXY2_9RHOB</name>
<evidence type="ECO:0000256" key="1">
    <source>
        <dbReference type="ARBA" id="ARBA00004418"/>
    </source>
</evidence>
<feature type="domain" description="SAF" evidence="6">
    <location>
        <begin position="15"/>
        <end position="73"/>
    </location>
</feature>
<dbReference type="SMART" id="SM00858">
    <property type="entry name" value="SAF"/>
    <property type="match status" value="1"/>
</dbReference>
<comment type="caution">
    <text evidence="7">The sequence shown here is derived from an EMBL/GenBank/DDBJ whole genome shotgun (WGS) entry which is preliminary data.</text>
</comment>
<evidence type="ECO:0000259" key="6">
    <source>
        <dbReference type="SMART" id="SM00858"/>
    </source>
</evidence>
<proteinExistence type="inferred from homology"/>
<sequence length="138" mass="14670">MRWLFLCLLAAPLHAEGLVAARTLPAKTRITAEDILNSEATLPGAITQRVSVEGKEVVSTIYSGQPIYPAMLQDPALVERNQLVRLVYTAGGLAMQTDGRALDRGPEGALIRAMNLSSRTIVMGEVLKNGTISVGGPS</sequence>
<keyword evidence="4" id="KW-1005">Bacterial flagellum biogenesis</keyword>
<keyword evidence="7" id="KW-0969">Cilium</keyword>
<dbReference type="GO" id="GO:0044780">
    <property type="term" value="P:bacterial-type flagellum assembly"/>
    <property type="evidence" value="ECO:0007669"/>
    <property type="project" value="InterPro"/>
</dbReference>
<dbReference type="OrthoDB" id="7619725at2"/>
<evidence type="ECO:0000313" key="7">
    <source>
        <dbReference type="EMBL" id="PRY91548.1"/>
    </source>
</evidence>
<feature type="chain" id="PRO_5015485577" description="Flagella basal body P-ring formation protein FlgA" evidence="5">
    <location>
        <begin position="16"/>
        <end position="138"/>
    </location>
</feature>
<dbReference type="PANTHER" id="PTHR36307">
    <property type="entry name" value="FLAGELLA BASAL BODY P-RING FORMATION PROTEIN FLGA"/>
    <property type="match status" value="1"/>
</dbReference>
<dbReference type="InterPro" id="IPR013974">
    <property type="entry name" value="SAF"/>
</dbReference>
<dbReference type="InterPro" id="IPR039246">
    <property type="entry name" value="Flagellar_FlgA"/>
</dbReference>
<dbReference type="EMBL" id="PVTQ01000003">
    <property type="protein sequence ID" value="PRY91548.1"/>
    <property type="molecule type" value="Genomic_DNA"/>
</dbReference>
<dbReference type="PANTHER" id="PTHR36307:SF1">
    <property type="entry name" value="FLAGELLA BASAL BODY P-RING FORMATION PROTEIN FLGA"/>
    <property type="match status" value="1"/>
</dbReference>
<comment type="function">
    <text evidence="4">Involved in the assembly process of the P-ring formation. It may associate with FlgF on the rod constituting a structure essential for the P-ring assembly or may act as a modulator protein for the P-ring assembly.</text>
</comment>
<dbReference type="Proteomes" id="UP000238392">
    <property type="component" value="Unassembled WGS sequence"/>
</dbReference>
<evidence type="ECO:0000256" key="4">
    <source>
        <dbReference type="RuleBase" id="RU362063"/>
    </source>
</evidence>
<gene>
    <name evidence="7" type="ORF">CLV74_103132</name>
</gene>
<keyword evidence="7" id="KW-0282">Flagellum</keyword>
<reference evidence="7 8" key="1">
    <citation type="submission" date="2018-03" db="EMBL/GenBank/DDBJ databases">
        <title>Genomic Encyclopedia of Archaeal and Bacterial Type Strains, Phase II (KMG-II): from individual species to whole genera.</title>
        <authorList>
            <person name="Goeker M."/>
        </authorList>
    </citation>
    <scope>NUCLEOTIDE SEQUENCE [LARGE SCALE GENOMIC DNA]</scope>
    <source>
        <strain evidence="7 8">DSM 100212</strain>
    </source>
</reference>
<comment type="subcellular location">
    <subcellularLocation>
        <location evidence="1 4">Periplasm</location>
    </subcellularLocation>
</comment>
<evidence type="ECO:0000256" key="5">
    <source>
        <dbReference type="SAM" id="SignalP"/>
    </source>
</evidence>
<dbReference type="Gene3D" id="3.90.1210.10">
    <property type="entry name" value="Antifreeze-like/N-acetylneuraminic acid synthase C-terminal domain"/>
    <property type="match status" value="1"/>
</dbReference>
<keyword evidence="7" id="KW-0966">Cell projection</keyword>
<dbReference type="Pfam" id="PF13144">
    <property type="entry name" value="ChapFlgA"/>
    <property type="match status" value="1"/>
</dbReference>
<dbReference type="InterPro" id="IPR017585">
    <property type="entry name" value="SAF_FlgA"/>
</dbReference>
<dbReference type="AlphaFoldDB" id="A0A2T0WXY2"/>
<evidence type="ECO:0000256" key="2">
    <source>
        <dbReference type="ARBA" id="ARBA00022729"/>
    </source>
</evidence>
<accession>A0A2T0WXY2</accession>
<keyword evidence="8" id="KW-1185">Reference proteome</keyword>
<dbReference type="NCBIfam" id="TIGR03170">
    <property type="entry name" value="flgA_cterm"/>
    <property type="match status" value="1"/>
</dbReference>
<comment type="similarity">
    <text evidence="4">Belongs to the FlgA family.</text>
</comment>
<dbReference type="GO" id="GO:0042597">
    <property type="term" value="C:periplasmic space"/>
    <property type="evidence" value="ECO:0007669"/>
    <property type="project" value="UniProtKB-SubCell"/>
</dbReference>
<protein>
    <recommendedName>
        <fullName evidence="4">Flagella basal body P-ring formation protein FlgA</fullName>
    </recommendedName>
</protein>
<feature type="signal peptide" evidence="5">
    <location>
        <begin position="1"/>
        <end position="15"/>
    </location>
</feature>
<keyword evidence="2 5" id="KW-0732">Signal</keyword>
<evidence type="ECO:0000256" key="3">
    <source>
        <dbReference type="ARBA" id="ARBA00022764"/>
    </source>
</evidence>
<dbReference type="RefSeq" id="WP_106263219.1">
    <property type="nucleotide sequence ID" value="NZ_PVTQ01000003.1"/>
</dbReference>
<evidence type="ECO:0000313" key="8">
    <source>
        <dbReference type="Proteomes" id="UP000238392"/>
    </source>
</evidence>